<protein>
    <submittedName>
        <fullName evidence="2">Uncharacterized protein</fullName>
    </submittedName>
</protein>
<keyword evidence="3" id="KW-1185">Reference proteome</keyword>
<dbReference type="AlphaFoldDB" id="A0A074NM22"/>
<dbReference type="OrthoDB" id="7427292at2"/>
<accession>A0A074NM22</accession>
<comment type="caution">
    <text evidence="2">The sequence shown here is derived from an EMBL/GenBank/DDBJ whole genome shotgun (WGS) entry which is preliminary data.</text>
</comment>
<proteinExistence type="predicted"/>
<dbReference type="PATRIC" id="fig|39960.10.peg.1761"/>
<gene>
    <name evidence="2" type="ORF">EH32_06980</name>
</gene>
<sequence>MGGKVIAQQANDNTGLYLLFAPGKRPDRDSIRRFAERHPAVSLSHDPFDPPTPGLIAASADGDAPAAPAGADLAEKVWVELLRDGLTFDLRGLVPGRACPVPHVENLFDMEDAPNLSTCEGMRIMPGPHLAGGERTVPVMRGMIALARDLVHHFDDLAAVAWPPAKSAIGRRFFESTVTAWLEGGAFPALGLTAFREDIDGALQSVGLEHWIGQELRIEPPLSADRASATRLGVRLVNQLVLVGGLDESERIIAPDGTRLILRPSRNGRFIRVWRE</sequence>
<dbReference type="Proteomes" id="UP000027866">
    <property type="component" value="Unassembled WGS sequence"/>
</dbReference>
<evidence type="ECO:0000256" key="1">
    <source>
        <dbReference type="SAM" id="MobiDB-lite"/>
    </source>
</evidence>
<organism evidence="2 3">
    <name type="scientific">Erythrobacter litoralis</name>
    <dbReference type="NCBI Taxonomy" id="39960"/>
    <lineage>
        <taxon>Bacteria</taxon>
        <taxon>Pseudomonadati</taxon>
        <taxon>Pseudomonadota</taxon>
        <taxon>Alphaproteobacteria</taxon>
        <taxon>Sphingomonadales</taxon>
        <taxon>Erythrobacteraceae</taxon>
        <taxon>Erythrobacter/Porphyrobacter group</taxon>
        <taxon>Erythrobacter</taxon>
    </lineage>
</organism>
<evidence type="ECO:0000313" key="3">
    <source>
        <dbReference type="Proteomes" id="UP000027866"/>
    </source>
</evidence>
<reference evidence="2 3" key="1">
    <citation type="submission" date="2014-04" db="EMBL/GenBank/DDBJ databases">
        <title>A comprehensive comparison of genomes of Erythrobacter spp. Strains.</title>
        <authorList>
            <person name="Zheng Q."/>
        </authorList>
    </citation>
    <scope>NUCLEOTIDE SEQUENCE [LARGE SCALE GENOMIC DNA]</scope>
    <source>
        <strain evidence="2 3">DSM 8509</strain>
    </source>
</reference>
<dbReference type="RefSeq" id="WP_034901244.1">
    <property type="nucleotide sequence ID" value="NZ_CP017057.1"/>
</dbReference>
<evidence type="ECO:0000313" key="2">
    <source>
        <dbReference type="EMBL" id="KEO98842.1"/>
    </source>
</evidence>
<name>A0A074NM22_9SPHN</name>
<feature type="region of interest" description="Disordered" evidence="1">
    <location>
        <begin position="41"/>
        <end position="63"/>
    </location>
</feature>
<dbReference type="EMBL" id="JMIX01000003">
    <property type="protein sequence ID" value="KEO98842.1"/>
    <property type="molecule type" value="Genomic_DNA"/>
</dbReference>
<dbReference type="KEGG" id="elq:Ga0102493_112663"/>